<accession>A0A6M3JP85</accession>
<dbReference type="EMBL" id="MT145062">
    <property type="protein sequence ID" value="QJI03148.1"/>
    <property type="molecule type" value="Genomic_DNA"/>
</dbReference>
<reference evidence="2" key="1">
    <citation type="submission" date="2020-03" db="EMBL/GenBank/DDBJ databases">
        <title>The deep terrestrial virosphere.</title>
        <authorList>
            <person name="Holmfeldt K."/>
            <person name="Nilsson E."/>
            <person name="Simone D."/>
            <person name="Lopez-Fernandez M."/>
            <person name="Wu X."/>
            <person name="de Brujin I."/>
            <person name="Lundin D."/>
            <person name="Andersson A."/>
            <person name="Bertilsson S."/>
            <person name="Dopson M."/>
        </authorList>
    </citation>
    <scope>NUCLEOTIDE SEQUENCE</scope>
    <source>
        <strain evidence="2">MM415A03058</strain>
        <strain evidence="1">MM415B00370</strain>
        <strain evidence="3">TM448B04146</strain>
    </source>
</reference>
<organism evidence="2">
    <name type="scientific">viral metagenome</name>
    <dbReference type="NCBI Taxonomy" id="1070528"/>
    <lineage>
        <taxon>unclassified sequences</taxon>
        <taxon>metagenomes</taxon>
        <taxon>organismal metagenomes</taxon>
    </lineage>
</organism>
<dbReference type="EMBL" id="MT141546">
    <property type="protein sequence ID" value="QJA65957.1"/>
    <property type="molecule type" value="Genomic_DNA"/>
</dbReference>
<name>A0A6M3JP85_9ZZZZ</name>
<dbReference type="EMBL" id="MT141897">
    <property type="protein sequence ID" value="QJA71753.1"/>
    <property type="molecule type" value="Genomic_DNA"/>
</dbReference>
<gene>
    <name evidence="2" type="ORF">MM415A03058_0004</name>
    <name evidence="1" type="ORF">MM415B00370_0075</name>
    <name evidence="3" type="ORF">TM448B04146_0007</name>
</gene>
<evidence type="ECO:0000313" key="2">
    <source>
        <dbReference type="EMBL" id="QJA71753.1"/>
    </source>
</evidence>
<protein>
    <submittedName>
        <fullName evidence="2">Uncharacterized protein</fullName>
    </submittedName>
</protein>
<sequence length="108" mass="12272">MQATKLNVAECRALCEQVYAEENQVEMFAEEPKLTEQEMKARAKIQSTLDRACQALQEVNKMELDNPGISAQAIAEKLDITQEKVDLLYKLVGQFKKNLRQKRVAALC</sequence>
<evidence type="ECO:0000313" key="1">
    <source>
        <dbReference type="EMBL" id="QJA65957.1"/>
    </source>
</evidence>
<proteinExistence type="predicted"/>
<dbReference type="AlphaFoldDB" id="A0A6M3JP85"/>
<evidence type="ECO:0000313" key="3">
    <source>
        <dbReference type="EMBL" id="QJI03148.1"/>
    </source>
</evidence>